<dbReference type="Gene3D" id="3.30.565.10">
    <property type="entry name" value="Histidine kinase-like ATPase, C-terminal domain"/>
    <property type="match status" value="1"/>
</dbReference>
<dbReference type="CDD" id="cd00156">
    <property type="entry name" value="REC"/>
    <property type="match status" value="1"/>
</dbReference>
<dbReference type="Pfam" id="PF13596">
    <property type="entry name" value="PAS_10"/>
    <property type="match status" value="1"/>
</dbReference>
<dbReference type="Gene3D" id="1.10.10.10">
    <property type="entry name" value="Winged helix-like DNA-binding domain superfamily/Winged helix DNA-binding domain"/>
    <property type="match status" value="1"/>
</dbReference>
<dbReference type="InterPro" id="IPR000792">
    <property type="entry name" value="Tscrpt_reg_LuxR_C"/>
</dbReference>
<dbReference type="AlphaFoldDB" id="A0A7G8YVC3"/>
<dbReference type="PROSITE" id="PS50109">
    <property type="entry name" value="HIS_KIN"/>
    <property type="match status" value="1"/>
</dbReference>
<evidence type="ECO:0000313" key="11">
    <source>
        <dbReference type="Proteomes" id="UP000515277"/>
    </source>
</evidence>
<dbReference type="SUPFAM" id="SSF55785">
    <property type="entry name" value="PYP-like sensor domain (PAS domain)"/>
    <property type="match status" value="1"/>
</dbReference>
<evidence type="ECO:0000256" key="5">
    <source>
        <dbReference type="ARBA" id="ARBA00023125"/>
    </source>
</evidence>
<dbReference type="InterPro" id="IPR036890">
    <property type="entry name" value="HATPase_C_sf"/>
</dbReference>
<evidence type="ECO:0000259" key="9">
    <source>
        <dbReference type="PROSITE" id="PS50110"/>
    </source>
</evidence>
<gene>
    <name evidence="10" type="ORF">GGI48_30860</name>
</gene>
<dbReference type="EMBL" id="CP060201">
    <property type="protein sequence ID" value="QNH80814.1"/>
    <property type="molecule type" value="Genomic_DNA"/>
</dbReference>
<dbReference type="PROSITE" id="PS00622">
    <property type="entry name" value="HTH_LUXR_1"/>
    <property type="match status" value="1"/>
</dbReference>
<accession>A0A7G8YVC3</accession>
<evidence type="ECO:0000256" key="3">
    <source>
        <dbReference type="ARBA" id="ARBA00022679"/>
    </source>
</evidence>
<dbReference type="SMART" id="SM00421">
    <property type="entry name" value="HTH_LUXR"/>
    <property type="match status" value="1"/>
</dbReference>
<dbReference type="InterPro" id="IPR011006">
    <property type="entry name" value="CheY-like_superfamily"/>
</dbReference>
<dbReference type="PANTHER" id="PTHR43047">
    <property type="entry name" value="TWO-COMPONENT HISTIDINE PROTEIN KINASE"/>
    <property type="match status" value="1"/>
</dbReference>
<evidence type="ECO:0000256" key="4">
    <source>
        <dbReference type="ARBA" id="ARBA00022777"/>
    </source>
</evidence>
<dbReference type="SUPFAM" id="SSF52172">
    <property type="entry name" value="CheY-like"/>
    <property type="match status" value="2"/>
</dbReference>
<dbReference type="Gene3D" id="3.40.50.2300">
    <property type="match status" value="2"/>
</dbReference>
<dbReference type="SMART" id="SM00387">
    <property type="entry name" value="HATPase_c"/>
    <property type="match status" value="1"/>
</dbReference>
<dbReference type="InterPro" id="IPR035965">
    <property type="entry name" value="PAS-like_dom_sf"/>
</dbReference>
<dbReference type="Pfam" id="PF00512">
    <property type="entry name" value="HisKA"/>
    <property type="match status" value="1"/>
</dbReference>
<dbReference type="PROSITE" id="PS50043">
    <property type="entry name" value="HTH_LUXR_2"/>
    <property type="match status" value="1"/>
</dbReference>
<dbReference type="PRINTS" id="PR00038">
    <property type="entry name" value="HTHLUXR"/>
</dbReference>
<evidence type="ECO:0000259" key="7">
    <source>
        <dbReference type="PROSITE" id="PS50043"/>
    </source>
</evidence>
<dbReference type="SMART" id="SM00388">
    <property type="entry name" value="HisKA"/>
    <property type="match status" value="1"/>
</dbReference>
<dbReference type="GO" id="GO:0006355">
    <property type="term" value="P:regulation of DNA-templated transcription"/>
    <property type="evidence" value="ECO:0007669"/>
    <property type="project" value="InterPro"/>
</dbReference>
<dbReference type="SUPFAM" id="SSF46894">
    <property type="entry name" value="C-terminal effector domain of the bipartite response regulators"/>
    <property type="match status" value="1"/>
</dbReference>
<dbReference type="PANTHER" id="PTHR43047:SF9">
    <property type="entry name" value="HISTIDINE KINASE"/>
    <property type="match status" value="1"/>
</dbReference>
<dbReference type="InterPro" id="IPR001789">
    <property type="entry name" value="Sig_transdc_resp-reg_receiver"/>
</dbReference>
<dbReference type="InterPro" id="IPR003661">
    <property type="entry name" value="HisK_dim/P_dom"/>
</dbReference>
<sequence>MPTRLPLPAGTQRPKVMTPSPLADVAAPCLAPVASSESLEQLRALNHELSAMNTRLRASLEQQQSAARVVRDVLYRLPVPTLVLDAALNIRLFTPAIRSLFNLRTADVGRPLADLRPLATDPNLVDEAKAALRDLTPLERAVQSASGVNFIRRISPCRLGDDPVDGVVITFIDIDDKQQLVRALATATQTAERTAVAQSRFLAATSHDLRQPLQTLKLLQGLLLGLLDDEQPRKLTVRIGETVGAMAGMLNAVLDVNHLETAATPVNLVRFRLSDLLDRLADEFSYKAGSKGLKLKWVPCRLSVESDPRLLEQILRTVLANALQYTNEGRILLGCRRHGGWLSIEVRDTGIGMPAATLHRLVDASTAAIDPPQEPAQGLVRVRHLCRLLGHQLRGQSQVAKGSAFCIDVALSPDNLLQRETSLAPALPQGENPGEMILIVEDDLEVLGLLGLLLKSEGYQVAMASDALAALEIIAHGGVQPDLILADYNLPGAVNGLQIIVQLRRQLHRRIPAIILTGDISRQSAHDMAFEHCTKLNKPAKLKEIIFVIATLLTRQPADVARLPSKAAQVSNIFVIDDDPLFRQTIRSVLEPGGYTVLDYPSCRAFLEDYAPGQLACLLVGAQKGLELLHQFRASGDTLPVIVVSNSSEVTIAVEVMKAGAADFIEKPLERSEILQSVARALECSQDANKRRAWAQEAAHCIANLTLRQRQVMEMVLAGHPSKNIAAELGISQRTVENHRASIMSRTHSKSIPALARIALAARSEA</sequence>
<dbReference type="SUPFAM" id="SSF47384">
    <property type="entry name" value="Homodimeric domain of signal transducing histidine kinase"/>
    <property type="match status" value="1"/>
</dbReference>
<evidence type="ECO:0000256" key="6">
    <source>
        <dbReference type="PROSITE-ProRule" id="PRU00169"/>
    </source>
</evidence>
<feature type="modified residue" description="4-aspartylphosphate" evidence="6">
    <location>
        <position position="487"/>
    </location>
</feature>
<organism evidence="10 11">
    <name type="scientific">Pseudomonas protegens</name>
    <dbReference type="NCBI Taxonomy" id="380021"/>
    <lineage>
        <taxon>Bacteria</taxon>
        <taxon>Pseudomonadati</taxon>
        <taxon>Pseudomonadota</taxon>
        <taxon>Gammaproteobacteria</taxon>
        <taxon>Pseudomonadales</taxon>
        <taxon>Pseudomonadaceae</taxon>
        <taxon>Pseudomonas</taxon>
    </lineage>
</organism>
<dbReference type="InterPro" id="IPR036097">
    <property type="entry name" value="HisK_dim/P_sf"/>
</dbReference>
<feature type="domain" description="Histidine kinase" evidence="8">
    <location>
        <begin position="204"/>
        <end position="413"/>
    </location>
</feature>
<proteinExistence type="predicted"/>
<name>A0A7G8YVC3_9PSED</name>
<dbReference type="SMART" id="SM00448">
    <property type="entry name" value="REC"/>
    <property type="match status" value="2"/>
</dbReference>
<dbReference type="SUPFAM" id="SSF55874">
    <property type="entry name" value="ATPase domain of HSP90 chaperone/DNA topoisomerase II/histidine kinase"/>
    <property type="match status" value="1"/>
</dbReference>
<dbReference type="GO" id="GO:0000155">
    <property type="term" value="F:phosphorelay sensor kinase activity"/>
    <property type="evidence" value="ECO:0007669"/>
    <property type="project" value="InterPro"/>
</dbReference>
<dbReference type="GO" id="GO:0009927">
    <property type="term" value="F:histidine phosphotransfer kinase activity"/>
    <property type="evidence" value="ECO:0007669"/>
    <property type="project" value="TreeGrafter"/>
</dbReference>
<keyword evidence="3" id="KW-0808">Transferase</keyword>
<dbReference type="Pfam" id="PF00072">
    <property type="entry name" value="Response_reg"/>
    <property type="match status" value="2"/>
</dbReference>
<dbReference type="Gene3D" id="1.10.287.130">
    <property type="match status" value="1"/>
</dbReference>
<keyword evidence="6" id="KW-0597">Phosphoprotein</keyword>
<dbReference type="GO" id="GO:0003677">
    <property type="term" value="F:DNA binding"/>
    <property type="evidence" value="ECO:0007669"/>
    <property type="project" value="UniProtKB-KW"/>
</dbReference>
<dbReference type="PROSITE" id="PS50110">
    <property type="entry name" value="RESPONSE_REGULATORY"/>
    <property type="match status" value="1"/>
</dbReference>
<evidence type="ECO:0000256" key="1">
    <source>
        <dbReference type="ARBA" id="ARBA00000085"/>
    </source>
</evidence>
<dbReference type="GO" id="GO:0005886">
    <property type="term" value="C:plasma membrane"/>
    <property type="evidence" value="ECO:0007669"/>
    <property type="project" value="TreeGrafter"/>
</dbReference>
<dbReference type="Pfam" id="PF00196">
    <property type="entry name" value="GerE"/>
    <property type="match status" value="1"/>
</dbReference>
<evidence type="ECO:0000313" key="10">
    <source>
        <dbReference type="EMBL" id="QNH80814.1"/>
    </source>
</evidence>
<dbReference type="EC" id="2.7.13.3" evidence="2"/>
<dbReference type="Pfam" id="PF02518">
    <property type="entry name" value="HATPase_c"/>
    <property type="match status" value="1"/>
</dbReference>
<evidence type="ECO:0000256" key="2">
    <source>
        <dbReference type="ARBA" id="ARBA00012438"/>
    </source>
</evidence>
<protein>
    <recommendedName>
        <fullName evidence="2">histidine kinase</fullName>
        <ecNumber evidence="2">2.7.13.3</ecNumber>
    </recommendedName>
</protein>
<comment type="catalytic activity">
    <reaction evidence="1">
        <text>ATP + protein L-histidine = ADP + protein N-phospho-L-histidine.</text>
        <dbReference type="EC" id="2.7.13.3"/>
    </reaction>
</comment>
<evidence type="ECO:0000259" key="8">
    <source>
        <dbReference type="PROSITE" id="PS50109"/>
    </source>
</evidence>
<dbReference type="InterPro" id="IPR016032">
    <property type="entry name" value="Sig_transdc_resp-reg_C-effctor"/>
</dbReference>
<feature type="domain" description="HTH luxR-type" evidence="7">
    <location>
        <begin position="698"/>
        <end position="763"/>
    </location>
</feature>
<dbReference type="Gene3D" id="3.30.450.20">
    <property type="entry name" value="PAS domain"/>
    <property type="match status" value="1"/>
</dbReference>
<reference evidence="11" key="1">
    <citation type="journal article" date="2020" name="Microbiol. Resour. Announc.">
        <title>Complete genome sequences of four natural Pseudomonas isolates that catabolize a wide range of aromatic compounds relevant to lignin valorization.</title>
        <authorList>
            <person name="Hatmaker E.A."/>
            <person name="Presley G."/>
            <person name="Cannon O."/>
            <person name="Guss A.M."/>
            <person name="Elkins J.G."/>
        </authorList>
    </citation>
    <scope>NUCLEOTIDE SEQUENCE [LARGE SCALE GENOMIC DNA]</scope>
    <source>
        <strain evidence="11">H1F5C</strain>
    </source>
</reference>
<feature type="domain" description="Response regulatory" evidence="9">
    <location>
        <begin position="436"/>
        <end position="682"/>
    </location>
</feature>
<dbReference type="InterPro" id="IPR036388">
    <property type="entry name" value="WH-like_DNA-bd_sf"/>
</dbReference>
<dbReference type="InterPro" id="IPR003594">
    <property type="entry name" value="HATPase_dom"/>
</dbReference>
<keyword evidence="4" id="KW-0418">Kinase</keyword>
<dbReference type="InterPro" id="IPR005467">
    <property type="entry name" value="His_kinase_dom"/>
</dbReference>
<dbReference type="CDD" id="cd06170">
    <property type="entry name" value="LuxR_C_like"/>
    <property type="match status" value="1"/>
</dbReference>
<keyword evidence="5" id="KW-0238">DNA-binding</keyword>
<dbReference type="Proteomes" id="UP000515277">
    <property type="component" value="Chromosome"/>
</dbReference>